<reference evidence="8 9" key="1">
    <citation type="submission" date="2020-02" db="EMBL/GenBank/DDBJ databases">
        <title>Esox lucius (northern pike) genome, fEsoLuc1, primary haplotype.</title>
        <authorList>
            <person name="Myers G."/>
            <person name="Karagic N."/>
            <person name="Meyer A."/>
            <person name="Pippel M."/>
            <person name="Reichard M."/>
            <person name="Winkler S."/>
            <person name="Tracey A."/>
            <person name="Sims Y."/>
            <person name="Howe K."/>
            <person name="Rhie A."/>
            <person name="Formenti G."/>
            <person name="Durbin R."/>
            <person name="Fedrigo O."/>
            <person name="Jarvis E.D."/>
        </authorList>
    </citation>
    <scope>NUCLEOTIDE SEQUENCE [LARGE SCALE GENOMIC DNA]</scope>
</reference>
<dbReference type="InterPro" id="IPR046350">
    <property type="entry name" value="Cystatin_sf"/>
</dbReference>
<dbReference type="GO" id="GO:0005829">
    <property type="term" value="C:cytosol"/>
    <property type="evidence" value="ECO:0007669"/>
    <property type="project" value="TreeGrafter"/>
</dbReference>
<comment type="similarity">
    <text evidence="2">Belongs to the cystatin family.</text>
</comment>
<keyword evidence="5" id="KW-0789">Thiol protease inhibitor</keyword>
<comment type="subcellular location">
    <subcellularLocation>
        <location evidence="1">Cytoplasm</location>
    </subcellularLocation>
</comment>
<dbReference type="SUPFAM" id="SSF54403">
    <property type="entry name" value="Cystatin/monellin"/>
    <property type="match status" value="1"/>
</dbReference>
<proteinExistence type="inferred from homology"/>
<evidence type="ECO:0000313" key="9">
    <source>
        <dbReference type="Proteomes" id="UP000265140"/>
    </source>
</evidence>
<dbReference type="PANTHER" id="PTHR11414:SF21">
    <property type="entry name" value="CYSTATIN 14A, TANDEM DUPLICATE 1-RELATED"/>
    <property type="match status" value="1"/>
</dbReference>
<dbReference type="InterPro" id="IPR001713">
    <property type="entry name" value="Prot_inh_stefin"/>
</dbReference>
<dbReference type="InterPro" id="IPR000010">
    <property type="entry name" value="Cystatin_dom"/>
</dbReference>
<dbReference type="GeneTree" id="ENSGT00940000178933"/>
<evidence type="ECO:0000256" key="5">
    <source>
        <dbReference type="ARBA" id="ARBA00022704"/>
    </source>
</evidence>
<reference evidence="8" key="2">
    <citation type="submission" date="2025-08" db="UniProtKB">
        <authorList>
            <consortium name="Ensembl"/>
        </authorList>
    </citation>
    <scope>IDENTIFICATION</scope>
</reference>
<evidence type="ECO:0000259" key="7">
    <source>
        <dbReference type="Pfam" id="PF00031"/>
    </source>
</evidence>
<evidence type="ECO:0000256" key="1">
    <source>
        <dbReference type="ARBA" id="ARBA00004496"/>
    </source>
</evidence>
<dbReference type="Gene3D" id="3.10.450.10">
    <property type="match status" value="2"/>
</dbReference>
<organism evidence="8 9">
    <name type="scientific">Esox lucius</name>
    <name type="common">Northern pike</name>
    <dbReference type="NCBI Taxonomy" id="8010"/>
    <lineage>
        <taxon>Eukaryota</taxon>
        <taxon>Metazoa</taxon>
        <taxon>Chordata</taxon>
        <taxon>Craniata</taxon>
        <taxon>Vertebrata</taxon>
        <taxon>Euteleostomi</taxon>
        <taxon>Actinopterygii</taxon>
        <taxon>Neopterygii</taxon>
        <taxon>Teleostei</taxon>
        <taxon>Protacanthopterygii</taxon>
        <taxon>Esociformes</taxon>
        <taxon>Esocidae</taxon>
        <taxon>Esox</taxon>
    </lineage>
</organism>
<reference evidence="8" key="3">
    <citation type="submission" date="2025-09" db="UniProtKB">
        <authorList>
            <consortium name="Ensembl"/>
        </authorList>
    </citation>
    <scope>IDENTIFICATION</scope>
</reference>
<keyword evidence="6" id="KW-0732">Signal</keyword>
<evidence type="ECO:0000256" key="4">
    <source>
        <dbReference type="ARBA" id="ARBA00022690"/>
    </source>
</evidence>
<evidence type="ECO:0000256" key="2">
    <source>
        <dbReference type="ARBA" id="ARBA00009403"/>
    </source>
</evidence>
<feature type="signal peptide" evidence="6">
    <location>
        <begin position="1"/>
        <end position="19"/>
    </location>
</feature>
<sequence length="238" mass="27001">MIPLKLLLPATYLSYLLHCLPPRPVQPSSAAFCGAADFNPAPLTHIPPVFPSHLVKMVGEWSQIMPATKEVQIMTGQVKKEVEEKMNKKYKIFTAKSYQQQEGKEFCIKVETGENCPGSLYLYVSRDLSAKLKLTDAVWIELSELCDASTLPFPLDQLQYLGLKTPGKKCDIFRGINYKTLLTRMLGYTNYFIKVQVGEGEEDYHILRVGCAVTQVRRPTLTNLLENKTLIDDIEYFE</sequence>
<dbReference type="Pfam" id="PF00031">
    <property type="entry name" value="Cystatin"/>
    <property type="match status" value="1"/>
</dbReference>
<evidence type="ECO:0000256" key="6">
    <source>
        <dbReference type="SAM" id="SignalP"/>
    </source>
</evidence>
<dbReference type="Ensembl" id="ENSELUT00000101455.1">
    <property type="protein sequence ID" value="ENSELUP00000095657.1"/>
    <property type="gene ID" value="ENSELUG00000012612.3"/>
</dbReference>
<dbReference type="PRINTS" id="PR00295">
    <property type="entry name" value="STEFINA"/>
</dbReference>
<keyword evidence="9" id="KW-1185">Reference proteome</keyword>
<protein>
    <recommendedName>
        <fullName evidence="7">Cystatin domain-containing protein</fullName>
    </recommendedName>
</protein>
<keyword evidence="3" id="KW-0963">Cytoplasm</keyword>
<evidence type="ECO:0000256" key="3">
    <source>
        <dbReference type="ARBA" id="ARBA00022490"/>
    </source>
</evidence>
<evidence type="ECO:0000313" key="8">
    <source>
        <dbReference type="Ensembl" id="ENSELUP00000095657.1"/>
    </source>
</evidence>
<feature type="domain" description="Cystatin" evidence="7">
    <location>
        <begin position="59"/>
        <end position="127"/>
    </location>
</feature>
<keyword evidence="4" id="KW-0646">Protease inhibitor</keyword>
<dbReference type="AlphaFoldDB" id="A0AAY5LA56"/>
<gene>
    <name evidence="8" type="primary">GSTO2</name>
</gene>
<feature type="chain" id="PRO_5044341134" description="Cystatin domain-containing protein" evidence="6">
    <location>
        <begin position="20"/>
        <end position="238"/>
    </location>
</feature>
<dbReference type="GO" id="GO:0004869">
    <property type="term" value="F:cysteine-type endopeptidase inhibitor activity"/>
    <property type="evidence" value="ECO:0007669"/>
    <property type="project" value="UniProtKB-KW"/>
</dbReference>
<name>A0AAY5LA56_ESOLU</name>
<dbReference type="PANTHER" id="PTHR11414">
    <property type="entry name" value="CYSTATIN FAMILY MEMBER"/>
    <property type="match status" value="1"/>
</dbReference>
<dbReference type="Proteomes" id="UP000265140">
    <property type="component" value="Chromosome 21"/>
</dbReference>
<accession>A0AAY5LA56</accession>